<dbReference type="RefSeq" id="XP_024585494.1">
    <property type="nucleotide sequence ID" value="XM_024720280.1"/>
</dbReference>
<evidence type="ECO:0000313" key="2">
    <source>
        <dbReference type="Proteomes" id="UP000054928"/>
    </source>
</evidence>
<keyword evidence="2" id="KW-1185">Reference proteome</keyword>
<evidence type="ECO:0000313" key="1">
    <source>
        <dbReference type="EMBL" id="CEG49125.1"/>
    </source>
</evidence>
<organism evidence="1 2">
    <name type="scientific">Plasmopara halstedii</name>
    <name type="common">Downy mildew of sunflower</name>
    <dbReference type="NCBI Taxonomy" id="4781"/>
    <lineage>
        <taxon>Eukaryota</taxon>
        <taxon>Sar</taxon>
        <taxon>Stramenopiles</taxon>
        <taxon>Oomycota</taxon>
        <taxon>Peronosporomycetes</taxon>
        <taxon>Peronosporales</taxon>
        <taxon>Peronosporaceae</taxon>
        <taxon>Plasmopara</taxon>
    </lineage>
</organism>
<proteinExistence type="predicted"/>
<reference evidence="2" key="1">
    <citation type="submission" date="2014-09" db="EMBL/GenBank/DDBJ databases">
        <authorList>
            <person name="Sharma Rahul"/>
            <person name="Thines Marco"/>
        </authorList>
    </citation>
    <scope>NUCLEOTIDE SEQUENCE [LARGE SCALE GENOMIC DNA]</scope>
</reference>
<dbReference type="GeneID" id="36401961"/>
<accession>A0A0P1B498</accession>
<dbReference type="EMBL" id="CCYD01003042">
    <property type="protein sequence ID" value="CEG49125.1"/>
    <property type="molecule type" value="Genomic_DNA"/>
</dbReference>
<protein>
    <submittedName>
        <fullName evidence="1">Uncharacterized protein</fullName>
    </submittedName>
</protein>
<dbReference type="AlphaFoldDB" id="A0A0P1B498"/>
<sequence length="60" mass="6971">MVWKRYYGVYDRKKSLRLLSETNSAISVDLDIVMSSTMCLFFRKRLDRSSSDERGASPGF</sequence>
<dbReference type="Proteomes" id="UP000054928">
    <property type="component" value="Unassembled WGS sequence"/>
</dbReference>
<name>A0A0P1B498_PLAHL</name>